<gene>
    <name evidence="4" type="ORF">MRATA1EN1_LOCUS20295</name>
</gene>
<dbReference type="SUPFAM" id="SSF52833">
    <property type="entry name" value="Thioredoxin-like"/>
    <property type="match status" value="1"/>
</dbReference>
<organism evidence="4 5">
    <name type="scientific">Rangifer tarandus platyrhynchus</name>
    <name type="common">Svalbard reindeer</name>
    <dbReference type="NCBI Taxonomy" id="3082113"/>
    <lineage>
        <taxon>Eukaryota</taxon>
        <taxon>Metazoa</taxon>
        <taxon>Chordata</taxon>
        <taxon>Craniata</taxon>
        <taxon>Vertebrata</taxon>
        <taxon>Euteleostomi</taxon>
        <taxon>Mammalia</taxon>
        <taxon>Eutheria</taxon>
        <taxon>Laurasiatheria</taxon>
        <taxon>Artiodactyla</taxon>
        <taxon>Ruminantia</taxon>
        <taxon>Pecora</taxon>
        <taxon>Cervidae</taxon>
        <taxon>Odocoileinae</taxon>
        <taxon>Rangifer</taxon>
    </lineage>
</organism>
<evidence type="ECO:0000313" key="4">
    <source>
        <dbReference type="EMBL" id="CAI9171333.1"/>
    </source>
</evidence>
<dbReference type="EMBL" id="OX459966">
    <property type="protein sequence ID" value="CAI9171333.1"/>
    <property type="molecule type" value="Genomic_DNA"/>
</dbReference>
<keyword evidence="5" id="KW-1185">Reference proteome</keyword>
<dbReference type="Pfam" id="PF00085">
    <property type="entry name" value="Thioredoxin"/>
    <property type="match status" value="1"/>
</dbReference>
<dbReference type="CDD" id="cd02947">
    <property type="entry name" value="TRX_family"/>
    <property type="match status" value="1"/>
</dbReference>
<keyword evidence="2" id="KW-0676">Redox-active center</keyword>
<dbReference type="PANTHER" id="PTHR46115">
    <property type="entry name" value="THIOREDOXIN-LIKE PROTEIN 1"/>
    <property type="match status" value="1"/>
</dbReference>
<name>A0ABN8ZFG7_RANTA</name>
<dbReference type="InterPro" id="IPR036249">
    <property type="entry name" value="Thioredoxin-like_sf"/>
</dbReference>
<protein>
    <recommendedName>
        <fullName evidence="3">Thioredoxin domain-containing protein</fullName>
    </recommendedName>
</protein>
<dbReference type="InterPro" id="IPR013766">
    <property type="entry name" value="Thioredoxin_domain"/>
</dbReference>
<evidence type="ECO:0000259" key="3">
    <source>
        <dbReference type="Pfam" id="PF00085"/>
    </source>
</evidence>
<reference evidence="4" key="1">
    <citation type="submission" date="2023-04" db="EMBL/GenBank/DDBJ databases">
        <authorList>
            <consortium name="ELIXIR-Norway"/>
        </authorList>
    </citation>
    <scope>NUCLEOTIDE SEQUENCE [LARGE SCALE GENOMIC DNA]</scope>
</reference>
<dbReference type="Gene3D" id="3.40.30.10">
    <property type="entry name" value="Glutaredoxin"/>
    <property type="match status" value="1"/>
</dbReference>
<evidence type="ECO:0000256" key="2">
    <source>
        <dbReference type="ARBA" id="ARBA00023284"/>
    </source>
</evidence>
<proteinExistence type="predicted"/>
<keyword evidence="1" id="KW-1015">Disulfide bond</keyword>
<sequence>MGAAPSDSFICCCLHLAMLRTPHTTVEERFHLKQAMSVQYRSVMFATVDVDNARELAQTYHIKAVPTFQMFKQTKKIFELCGADAKKLEEKIREFINYLNLPFGTQERAWRVNEAYFLQTRNRGHRNVFVPRSPMGSCSVSSPLHPSLHLTFATILSDSATARPEASLELFSHL</sequence>
<dbReference type="Proteomes" id="UP001176941">
    <property type="component" value="Chromosome 30"/>
</dbReference>
<evidence type="ECO:0000256" key="1">
    <source>
        <dbReference type="ARBA" id="ARBA00023157"/>
    </source>
</evidence>
<accession>A0ABN8ZFG7</accession>
<feature type="domain" description="Thioredoxin" evidence="3">
    <location>
        <begin position="38"/>
        <end position="93"/>
    </location>
</feature>
<evidence type="ECO:0000313" key="5">
    <source>
        <dbReference type="Proteomes" id="UP001176941"/>
    </source>
</evidence>